<keyword evidence="1" id="KW-1133">Transmembrane helix</keyword>
<feature type="transmembrane region" description="Helical" evidence="1">
    <location>
        <begin position="6"/>
        <end position="28"/>
    </location>
</feature>
<dbReference type="EMBL" id="LAZR01023538">
    <property type="protein sequence ID" value="KKL78175.1"/>
    <property type="molecule type" value="Genomic_DNA"/>
</dbReference>
<proteinExistence type="predicted"/>
<keyword evidence="1" id="KW-0472">Membrane</keyword>
<protein>
    <submittedName>
        <fullName evidence="2">Uncharacterized protein</fullName>
    </submittedName>
</protein>
<accession>A0A0F9H944</accession>
<evidence type="ECO:0000313" key="2">
    <source>
        <dbReference type="EMBL" id="KKL78175.1"/>
    </source>
</evidence>
<sequence>MGKGGAVLGLIGIILGAGGIAFGYFIWIGQNNNLTQPKVVGVWDGLTRNTDYPGFDQTHTWLFEFTDNEFNNSVYISVSNNNTRITLLKPGWYRIHLSALLNGLEPSNGFSQRYFIALLKDNSLIEYLYSLWTPSGSKGFNNVDSSTLVNSDGANYIEIRGTSSPQDDFNIYSTDSFNRFSIEFVST</sequence>
<keyword evidence="1" id="KW-0812">Transmembrane</keyword>
<comment type="caution">
    <text evidence="2">The sequence shown here is derived from an EMBL/GenBank/DDBJ whole genome shotgun (WGS) entry which is preliminary data.</text>
</comment>
<evidence type="ECO:0000256" key="1">
    <source>
        <dbReference type="SAM" id="Phobius"/>
    </source>
</evidence>
<gene>
    <name evidence="2" type="ORF">LCGC14_2027460</name>
</gene>
<reference evidence="2" key="1">
    <citation type="journal article" date="2015" name="Nature">
        <title>Complex archaea that bridge the gap between prokaryotes and eukaryotes.</title>
        <authorList>
            <person name="Spang A."/>
            <person name="Saw J.H."/>
            <person name="Jorgensen S.L."/>
            <person name="Zaremba-Niedzwiedzka K."/>
            <person name="Martijn J."/>
            <person name="Lind A.E."/>
            <person name="van Eijk R."/>
            <person name="Schleper C."/>
            <person name="Guy L."/>
            <person name="Ettema T.J."/>
        </authorList>
    </citation>
    <scope>NUCLEOTIDE SEQUENCE</scope>
</reference>
<organism evidence="2">
    <name type="scientific">marine sediment metagenome</name>
    <dbReference type="NCBI Taxonomy" id="412755"/>
    <lineage>
        <taxon>unclassified sequences</taxon>
        <taxon>metagenomes</taxon>
        <taxon>ecological metagenomes</taxon>
    </lineage>
</organism>
<dbReference type="AlphaFoldDB" id="A0A0F9H944"/>
<name>A0A0F9H944_9ZZZZ</name>